<evidence type="ECO:0000313" key="2">
    <source>
        <dbReference type="EMBL" id="KFB70786.1"/>
    </source>
</evidence>
<organism evidence="2 3">
    <name type="scientific">Candidatus Accumulibacter phosphatis</name>
    <dbReference type="NCBI Taxonomy" id="327160"/>
    <lineage>
        <taxon>Bacteria</taxon>
        <taxon>Pseudomonadati</taxon>
        <taxon>Pseudomonadota</taxon>
        <taxon>Betaproteobacteria</taxon>
        <taxon>Candidatus Accumulibacter</taxon>
    </lineage>
</organism>
<accession>A0A080LRF4</accession>
<feature type="region of interest" description="Disordered" evidence="1">
    <location>
        <begin position="19"/>
        <end position="42"/>
    </location>
</feature>
<name>A0A080LRF4_9PROT</name>
<dbReference type="Proteomes" id="UP000020077">
    <property type="component" value="Unassembled WGS sequence"/>
</dbReference>
<comment type="caution">
    <text evidence="2">The sequence shown here is derived from an EMBL/GenBank/DDBJ whole genome shotgun (WGS) entry which is preliminary data.</text>
</comment>
<reference evidence="2 3" key="1">
    <citation type="submission" date="2014-02" db="EMBL/GenBank/DDBJ databases">
        <title>Expanding our view of genomic diversity in Candidatus Accumulibacter clades.</title>
        <authorList>
            <person name="Skennerton C.T."/>
            <person name="Barr J.J."/>
            <person name="Slater F.R."/>
            <person name="Bond P.L."/>
            <person name="Tyson G.W."/>
        </authorList>
    </citation>
    <scope>NUCLEOTIDE SEQUENCE [LARGE SCALE GENOMIC DNA]</scope>
    <source>
        <strain evidence="3">BA-91</strain>
    </source>
</reference>
<dbReference type="EMBL" id="JDVG02000647">
    <property type="protein sequence ID" value="KFB70786.1"/>
    <property type="molecule type" value="Genomic_DNA"/>
</dbReference>
<protein>
    <submittedName>
        <fullName evidence="2">Uncharacterized protein</fullName>
    </submittedName>
</protein>
<sequence length="145" mass="15120">MCQRQGKFSLECSHEIAAGGGGGGGGARPTDEDDTGSEGVGVHCTHTARSLSSYRPCSTDSETGADHRVEESLPAGIRRALGTVTLCLLEGVVDGDGESKVRLFGKTVHRLGHAVEEKSLGLCLATVAGRRGDQFLRLGHDKCGE</sequence>
<proteinExistence type="predicted"/>
<gene>
    <name evidence="2" type="ORF">AW09_004100</name>
</gene>
<evidence type="ECO:0000313" key="3">
    <source>
        <dbReference type="Proteomes" id="UP000020077"/>
    </source>
</evidence>
<evidence type="ECO:0000256" key="1">
    <source>
        <dbReference type="SAM" id="MobiDB-lite"/>
    </source>
</evidence>
<dbReference type="AlphaFoldDB" id="A0A080LRF4"/>